<keyword evidence="6" id="KW-1185">Reference proteome</keyword>
<gene>
    <name evidence="5" type="ORF">JMA_33890</name>
</gene>
<evidence type="ECO:0000313" key="6">
    <source>
        <dbReference type="Proteomes" id="UP000031449"/>
    </source>
</evidence>
<evidence type="ECO:0000256" key="1">
    <source>
        <dbReference type="ARBA" id="ARBA00006739"/>
    </source>
</evidence>
<evidence type="ECO:0000256" key="3">
    <source>
        <dbReference type="ARBA" id="ARBA00022679"/>
    </source>
</evidence>
<dbReference type="Pfam" id="PF00535">
    <property type="entry name" value="Glycos_transf_2"/>
    <property type="match status" value="1"/>
</dbReference>
<dbReference type="GO" id="GO:0016757">
    <property type="term" value="F:glycosyltransferase activity"/>
    <property type="evidence" value="ECO:0007669"/>
    <property type="project" value="UniProtKB-KW"/>
</dbReference>
<dbReference type="CDD" id="cd00761">
    <property type="entry name" value="Glyco_tranf_GTA_type"/>
    <property type="match status" value="1"/>
</dbReference>
<accession>A0A0B5ARK4</accession>
<dbReference type="EMBL" id="CP009416">
    <property type="protein sequence ID" value="AJD92706.1"/>
    <property type="molecule type" value="Genomic_DNA"/>
</dbReference>
<dbReference type="SUPFAM" id="SSF53448">
    <property type="entry name" value="Nucleotide-diphospho-sugar transferases"/>
    <property type="match status" value="1"/>
</dbReference>
<dbReference type="BioCyc" id="JESP1508404:G14D9-12670-MONOMER"/>
<dbReference type="HOGENOM" id="CLU_025996_25_0_9"/>
<proteinExistence type="inferred from homology"/>
<dbReference type="Gene3D" id="3.90.550.10">
    <property type="entry name" value="Spore Coat Polysaccharide Biosynthesis Protein SpsA, Chain A"/>
    <property type="match status" value="1"/>
</dbReference>
<evidence type="ECO:0000256" key="2">
    <source>
        <dbReference type="ARBA" id="ARBA00022676"/>
    </source>
</evidence>
<keyword evidence="2 5" id="KW-0328">Glycosyltransferase</keyword>
<reference evidence="5 6" key="1">
    <citation type="submission" date="2014-08" db="EMBL/GenBank/DDBJ databases">
        <title>Complete genome of a marine bacteria Jeotgalibacillus malaysiensis.</title>
        <authorList>
            <person name="Yaakop A.S."/>
            <person name="Chan K.-G."/>
            <person name="Goh K.M."/>
        </authorList>
    </citation>
    <scope>NUCLEOTIDE SEQUENCE [LARGE SCALE GENOMIC DNA]</scope>
    <source>
        <strain evidence="5 6">D5</strain>
    </source>
</reference>
<comment type="similarity">
    <text evidence="1">Belongs to the glycosyltransferase 2 family.</text>
</comment>
<name>A0A0B5ARK4_9BACL</name>
<protein>
    <submittedName>
        <fullName evidence="5">Beta-1,4-galactosyltransferase</fullName>
    </submittedName>
</protein>
<dbReference type="OrthoDB" id="396512at2"/>
<organism evidence="5 6">
    <name type="scientific">Jeotgalibacillus malaysiensis</name>
    <dbReference type="NCBI Taxonomy" id="1508404"/>
    <lineage>
        <taxon>Bacteria</taxon>
        <taxon>Bacillati</taxon>
        <taxon>Bacillota</taxon>
        <taxon>Bacilli</taxon>
        <taxon>Bacillales</taxon>
        <taxon>Caryophanaceae</taxon>
        <taxon>Jeotgalibacillus</taxon>
    </lineage>
</organism>
<dbReference type="InterPro" id="IPR029044">
    <property type="entry name" value="Nucleotide-diphossugar_trans"/>
</dbReference>
<dbReference type="STRING" id="1508404.JMA_33890"/>
<feature type="domain" description="Glycosyltransferase 2-like" evidence="4">
    <location>
        <begin position="8"/>
        <end position="136"/>
    </location>
</feature>
<dbReference type="InterPro" id="IPR001173">
    <property type="entry name" value="Glyco_trans_2-like"/>
</dbReference>
<evidence type="ECO:0000259" key="4">
    <source>
        <dbReference type="Pfam" id="PF00535"/>
    </source>
</evidence>
<dbReference type="KEGG" id="jeo:JMA_33890"/>
<dbReference type="PANTHER" id="PTHR22916:SF51">
    <property type="entry name" value="GLYCOSYLTRANSFERASE EPSH-RELATED"/>
    <property type="match status" value="1"/>
</dbReference>
<dbReference type="AlphaFoldDB" id="A0A0B5ARK4"/>
<keyword evidence="3 5" id="KW-0808">Transferase</keyword>
<evidence type="ECO:0000313" key="5">
    <source>
        <dbReference type="EMBL" id="AJD92706.1"/>
    </source>
</evidence>
<dbReference type="Proteomes" id="UP000031449">
    <property type="component" value="Chromosome"/>
</dbReference>
<dbReference type="PANTHER" id="PTHR22916">
    <property type="entry name" value="GLYCOSYLTRANSFERASE"/>
    <property type="match status" value="1"/>
</dbReference>
<sequence length="347" mass="40965">MNQPVTVSIVVPVYKVEQYLRKCLDSILEQTYPHLQIIIVDDGSPDRSGDIADQYAKQDSRIQVIHQENKGLSGARNTGIQYATGEYTVYLDSDDWLEQFAIEKLVWLAEKYEADLVQSNFYYAYEHEQLVDYRYQQADDRPLLLSREQAIEALIINQKLKNFAWGKLYKTELIKDIPFQEGRLFEDVFWAYLVIKKTERVVLDAEPLFYYLQRETSITADYSPRNLDFIKGLKERHQLIKTDFPKLISLSNKEILRATLLHHQLLYFNREKDQQGIHREKLERSIKENYQTFEGSVEDEPVLAKQLKFFYRHPSLNLGFLLVRKSLRRVRLLPAPARLERVKIKRG</sequence>